<feature type="binding site" evidence="17">
    <location>
        <position position="313"/>
    </location>
    <ligand>
        <name>(6S)-NADPHX</name>
        <dbReference type="ChEBI" id="CHEBI:64076"/>
    </ligand>
</feature>
<dbReference type="PANTHER" id="PTHR12592:SF0">
    <property type="entry name" value="ATP-DEPENDENT (S)-NAD(P)H-HYDRATE DEHYDRATASE"/>
    <property type="match status" value="1"/>
</dbReference>
<evidence type="ECO:0000259" key="21">
    <source>
        <dbReference type="PROSITE" id="PS51385"/>
    </source>
</evidence>
<dbReference type="PIRSF" id="PIRSF017184">
    <property type="entry name" value="Nnr"/>
    <property type="match status" value="1"/>
</dbReference>
<comment type="caution">
    <text evidence="18">Lacks conserved residue(s) required for the propagation of feature annotation.</text>
</comment>
<evidence type="ECO:0000256" key="16">
    <source>
        <dbReference type="ARBA" id="ARBA00049209"/>
    </source>
</evidence>
<protein>
    <recommendedName>
        <fullName evidence="19">Bifunctional NAD(P)H-hydrate repair enzyme</fullName>
    </recommendedName>
    <alternativeName>
        <fullName evidence="19">Nicotinamide nucleotide repair protein</fullName>
    </alternativeName>
    <domain>
        <recommendedName>
            <fullName evidence="19">ADP-dependent (S)-NAD(P)H-hydrate dehydratase</fullName>
            <ecNumber evidence="19">4.2.1.136</ecNumber>
        </recommendedName>
        <alternativeName>
            <fullName evidence="19">ADP-dependent NAD(P)HX dehydratase</fullName>
        </alternativeName>
    </domain>
    <domain>
        <recommendedName>
            <fullName evidence="19">NAD(P)H-hydrate epimerase</fullName>
            <ecNumber evidence="19">5.1.99.6</ecNumber>
        </recommendedName>
    </domain>
</protein>
<keyword evidence="13" id="KW-0511">Multifunctional enzyme</keyword>
<dbReference type="SUPFAM" id="SSF53613">
    <property type="entry name" value="Ribokinase-like"/>
    <property type="match status" value="1"/>
</dbReference>
<dbReference type="GO" id="GO:0046496">
    <property type="term" value="P:nicotinamide nucleotide metabolic process"/>
    <property type="evidence" value="ECO:0007669"/>
    <property type="project" value="UniProtKB-UniRule"/>
</dbReference>
<dbReference type="InterPro" id="IPR036652">
    <property type="entry name" value="YjeF_N_dom_sf"/>
</dbReference>
<feature type="binding site" evidence="17">
    <location>
        <position position="364"/>
    </location>
    <ligand>
        <name>(6S)-NADPHX</name>
        <dbReference type="ChEBI" id="CHEBI:64076"/>
    </ligand>
</feature>
<accession>A0A842HKS6</accession>
<evidence type="ECO:0000256" key="6">
    <source>
        <dbReference type="ARBA" id="ARBA00022741"/>
    </source>
</evidence>
<comment type="cofactor">
    <cofactor evidence="18 19">
        <name>K(+)</name>
        <dbReference type="ChEBI" id="CHEBI:29103"/>
    </cofactor>
    <text evidence="18 19">Binds 1 potassium ion per subunit.</text>
</comment>
<dbReference type="GO" id="GO:0046872">
    <property type="term" value="F:metal ion binding"/>
    <property type="evidence" value="ECO:0007669"/>
    <property type="project" value="UniProtKB-UniRule"/>
</dbReference>
<feature type="binding site" evidence="17">
    <location>
        <position position="426"/>
    </location>
    <ligand>
        <name>AMP</name>
        <dbReference type="ChEBI" id="CHEBI:456215"/>
    </ligand>
</feature>
<evidence type="ECO:0000256" key="11">
    <source>
        <dbReference type="ARBA" id="ARBA00023235"/>
    </source>
</evidence>
<feature type="domain" description="YjeF N-terminal" evidence="21">
    <location>
        <begin position="9"/>
        <end position="206"/>
    </location>
</feature>
<feature type="binding site" evidence="18">
    <location>
        <position position="116"/>
    </location>
    <ligand>
        <name>K(+)</name>
        <dbReference type="ChEBI" id="CHEBI:29103"/>
    </ligand>
</feature>
<comment type="similarity">
    <text evidence="4 19">In the C-terminal section; belongs to the NnrD/CARKD family.</text>
</comment>
<comment type="catalytic activity">
    <reaction evidence="2 18 19">
        <text>(6R)-NADPHX = (6S)-NADPHX</text>
        <dbReference type="Rhea" id="RHEA:32227"/>
        <dbReference type="ChEBI" id="CHEBI:64076"/>
        <dbReference type="ChEBI" id="CHEBI:64077"/>
        <dbReference type="EC" id="5.1.99.6"/>
    </reaction>
</comment>
<evidence type="ECO:0000256" key="2">
    <source>
        <dbReference type="ARBA" id="ARBA00000909"/>
    </source>
</evidence>
<keyword evidence="11 18" id="KW-0413">Isomerase</keyword>
<dbReference type="Pfam" id="PF03853">
    <property type="entry name" value="YjeF_N"/>
    <property type="match status" value="1"/>
</dbReference>
<evidence type="ECO:0000256" key="3">
    <source>
        <dbReference type="ARBA" id="ARBA00006001"/>
    </source>
</evidence>
<comment type="similarity">
    <text evidence="18">Belongs to the NnrE/AIBP family.</text>
</comment>
<feature type="binding site" evidence="18">
    <location>
        <position position="152"/>
    </location>
    <ligand>
        <name>K(+)</name>
        <dbReference type="ChEBI" id="CHEBI:29103"/>
    </ligand>
</feature>
<dbReference type="InterPro" id="IPR029056">
    <property type="entry name" value="Ribokinase-like"/>
</dbReference>
<dbReference type="NCBIfam" id="TIGR00197">
    <property type="entry name" value="yjeF_nterm"/>
    <property type="match status" value="1"/>
</dbReference>
<comment type="catalytic activity">
    <reaction evidence="15 17 19">
        <text>(6S)-NADHX + ADP = AMP + phosphate + NADH + H(+)</text>
        <dbReference type="Rhea" id="RHEA:32223"/>
        <dbReference type="ChEBI" id="CHEBI:15378"/>
        <dbReference type="ChEBI" id="CHEBI:43474"/>
        <dbReference type="ChEBI" id="CHEBI:57945"/>
        <dbReference type="ChEBI" id="CHEBI:64074"/>
        <dbReference type="ChEBI" id="CHEBI:456215"/>
        <dbReference type="ChEBI" id="CHEBI:456216"/>
        <dbReference type="EC" id="4.2.1.136"/>
    </reaction>
</comment>
<dbReference type="InterPro" id="IPR017953">
    <property type="entry name" value="Carbohydrate_kinase_pred_CS"/>
</dbReference>
<dbReference type="Gene3D" id="3.40.1190.20">
    <property type="match status" value="1"/>
</dbReference>
<dbReference type="EC" id="5.1.99.6" evidence="19"/>
<evidence type="ECO:0000256" key="5">
    <source>
        <dbReference type="ARBA" id="ARBA00022723"/>
    </source>
</evidence>
<keyword evidence="10 17" id="KW-0520">NAD</keyword>
<keyword evidence="6 17" id="KW-0547">Nucleotide-binding</keyword>
<dbReference type="HAMAP" id="MF_01966">
    <property type="entry name" value="NADHX_epimerase"/>
    <property type="match status" value="1"/>
</dbReference>
<evidence type="ECO:0000256" key="8">
    <source>
        <dbReference type="ARBA" id="ARBA00022857"/>
    </source>
</evidence>
<keyword evidence="8 17" id="KW-0521">NADP</keyword>
<dbReference type="AlphaFoldDB" id="A0A842HKS6"/>
<dbReference type="GO" id="GO:0005524">
    <property type="term" value="F:ATP binding"/>
    <property type="evidence" value="ECO:0007669"/>
    <property type="project" value="UniProtKB-UniRule"/>
</dbReference>
<dbReference type="PROSITE" id="PS51385">
    <property type="entry name" value="YJEF_N"/>
    <property type="match status" value="1"/>
</dbReference>
<keyword evidence="23" id="KW-1185">Reference proteome</keyword>
<feature type="binding site" evidence="17">
    <location>
        <begin position="397"/>
        <end position="401"/>
    </location>
    <ligand>
        <name>AMP</name>
        <dbReference type="ChEBI" id="CHEBI:456215"/>
    </ligand>
</feature>
<dbReference type="CDD" id="cd01171">
    <property type="entry name" value="YXKO-related"/>
    <property type="match status" value="1"/>
</dbReference>
<dbReference type="NCBIfam" id="TIGR00196">
    <property type="entry name" value="yjeF_cterm"/>
    <property type="match status" value="1"/>
</dbReference>
<reference evidence="22 23" key="1">
    <citation type="submission" date="2020-08" db="EMBL/GenBank/DDBJ databases">
        <title>Paraeoetvoesia sp. YC-7-48 draft genome sequence.</title>
        <authorList>
            <person name="Yao L."/>
        </authorList>
    </citation>
    <scope>NUCLEOTIDE SEQUENCE [LARGE SCALE GENOMIC DNA]</scope>
    <source>
        <strain evidence="23">YC-7-48</strain>
    </source>
</reference>
<dbReference type="InterPro" id="IPR000631">
    <property type="entry name" value="CARKD"/>
</dbReference>
<feature type="binding site" evidence="18">
    <location>
        <position position="56"/>
    </location>
    <ligand>
        <name>K(+)</name>
        <dbReference type="ChEBI" id="CHEBI:29103"/>
    </ligand>
</feature>
<evidence type="ECO:0000256" key="15">
    <source>
        <dbReference type="ARBA" id="ARBA00048238"/>
    </source>
</evidence>
<feature type="binding site" evidence="18">
    <location>
        <begin position="55"/>
        <end position="59"/>
    </location>
    <ligand>
        <name>(6S)-NADPHX</name>
        <dbReference type="ChEBI" id="CHEBI:64076"/>
    </ligand>
</feature>
<comment type="catalytic activity">
    <reaction evidence="16 17 19">
        <text>(6S)-NADPHX + ADP = AMP + phosphate + NADPH + H(+)</text>
        <dbReference type="Rhea" id="RHEA:32235"/>
        <dbReference type="ChEBI" id="CHEBI:15378"/>
        <dbReference type="ChEBI" id="CHEBI:43474"/>
        <dbReference type="ChEBI" id="CHEBI:57783"/>
        <dbReference type="ChEBI" id="CHEBI:64076"/>
        <dbReference type="ChEBI" id="CHEBI:456215"/>
        <dbReference type="ChEBI" id="CHEBI:456216"/>
        <dbReference type="EC" id="4.2.1.136"/>
    </reaction>
</comment>
<keyword evidence="12 17" id="KW-0456">Lyase</keyword>
<evidence type="ECO:0000256" key="13">
    <source>
        <dbReference type="ARBA" id="ARBA00023268"/>
    </source>
</evidence>
<feature type="binding site" evidence="18">
    <location>
        <begin position="120"/>
        <end position="126"/>
    </location>
    <ligand>
        <name>(6S)-NADPHX</name>
        <dbReference type="ChEBI" id="CHEBI:64076"/>
    </ligand>
</feature>
<evidence type="ECO:0000256" key="4">
    <source>
        <dbReference type="ARBA" id="ARBA00009524"/>
    </source>
</evidence>
<name>A0A842HKS6_9BURK</name>
<comment type="function">
    <text evidence="18">Catalyzes the epimerization of the S- and R-forms of NAD(P)HX, a damaged form of NAD(P)H that is a result of enzymatic or heat-dependent hydration. This is a prerequisite for the S-specific NAD(P)H-hydrate dehydratase to allow the repair of both epimers of NAD(P)HX.</text>
</comment>
<comment type="similarity">
    <text evidence="3 19">In the N-terminal section; belongs to the NnrE/AIBP family.</text>
</comment>
<dbReference type="GO" id="GO:0052855">
    <property type="term" value="F:ADP-dependent NAD(P)H-hydrate dehydratase activity"/>
    <property type="evidence" value="ECO:0007669"/>
    <property type="project" value="UniProtKB-UniRule"/>
</dbReference>
<feature type="binding site" evidence="18">
    <location>
        <position position="149"/>
    </location>
    <ligand>
        <name>(6S)-NADPHX</name>
        <dbReference type="ChEBI" id="CHEBI:64076"/>
    </ligand>
</feature>
<gene>
    <name evidence="18" type="primary">nnrE</name>
    <name evidence="17" type="synonym">nnrD</name>
    <name evidence="22" type="ORF">GTU67_05295</name>
</gene>
<evidence type="ECO:0000256" key="7">
    <source>
        <dbReference type="ARBA" id="ARBA00022840"/>
    </source>
</evidence>
<feature type="binding site" evidence="17">
    <location>
        <position position="250"/>
    </location>
    <ligand>
        <name>(6S)-NADPHX</name>
        <dbReference type="ChEBI" id="CHEBI:64076"/>
    </ligand>
</feature>
<comment type="caution">
    <text evidence="22">The sequence shown here is derived from an EMBL/GenBank/DDBJ whole genome shotgun (WGS) entry which is preliminary data.</text>
</comment>
<comment type="cofactor">
    <cofactor evidence="17">
        <name>Mg(2+)</name>
        <dbReference type="ChEBI" id="CHEBI:18420"/>
    </cofactor>
</comment>
<evidence type="ECO:0000259" key="20">
    <source>
        <dbReference type="PROSITE" id="PS51383"/>
    </source>
</evidence>
<dbReference type="GO" id="GO:0052856">
    <property type="term" value="F:NAD(P)HX epimerase activity"/>
    <property type="evidence" value="ECO:0007669"/>
    <property type="project" value="UniProtKB-UniRule"/>
</dbReference>
<evidence type="ECO:0000313" key="23">
    <source>
        <dbReference type="Proteomes" id="UP000545386"/>
    </source>
</evidence>
<dbReference type="PROSITE" id="PS51383">
    <property type="entry name" value="YJEF_C_3"/>
    <property type="match status" value="1"/>
</dbReference>
<feature type="binding site" evidence="17">
    <location>
        <position position="427"/>
    </location>
    <ligand>
        <name>(6S)-NADPHX</name>
        <dbReference type="ChEBI" id="CHEBI:64076"/>
    </ligand>
</feature>
<dbReference type="Gene3D" id="3.40.50.10260">
    <property type="entry name" value="YjeF N-terminal domain"/>
    <property type="match status" value="1"/>
</dbReference>
<evidence type="ECO:0000256" key="19">
    <source>
        <dbReference type="PIRNR" id="PIRNR017184"/>
    </source>
</evidence>
<evidence type="ECO:0000256" key="10">
    <source>
        <dbReference type="ARBA" id="ARBA00023027"/>
    </source>
</evidence>
<evidence type="ECO:0000256" key="9">
    <source>
        <dbReference type="ARBA" id="ARBA00022958"/>
    </source>
</evidence>
<dbReference type="SUPFAM" id="SSF64153">
    <property type="entry name" value="YjeF N-terminal domain-like"/>
    <property type="match status" value="1"/>
</dbReference>
<keyword evidence="5 18" id="KW-0479">Metal-binding</keyword>
<dbReference type="PANTHER" id="PTHR12592">
    <property type="entry name" value="ATP-DEPENDENT (S)-NAD(P)H-HYDRATE DEHYDRATASE FAMILY MEMBER"/>
    <property type="match status" value="1"/>
</dbReference>
<feature type="domain" description="YjeF C-terminal" evidence="20">
    <location>
        <begin position="216"/>
        <end position="481"/>
    </location>
</feature>
<proteinExistence type="inferred from homology"/>
<comment type="function">
    <text evidence="17">Catalyzes the dehydration of the S-form of NAD(P)HX at the expense of ADP, which is converted to AMP. Together with NAD(P)HX epimerase, which catalyzes the epimerization of the S- and R-forms, the enzyme allows the repair of both epimers of NAD(P)HX, a damaged form of NAD(P)H that is a result of enzymatic or heat-dependent hydration.</text>
</comment>
<comment type="catalytic activity">
    <reaction evidence="1 18 19">
        <text>(6R)-NADHX = (6S)-NADHX</text>
        <dbReference type="Rhea" id="RHEA:32215"/>
        <dbReference type="ChEBI" id="CHEBI:64074"/>
        <dbReference type="ChEBI" id="CHEBI:64075"/>
        <dbReference type="EC" id="5.1.99.6"/>
    </reaction>
</comment>
<organism evidence="22 23">
    <name type="scientific">Pusillimonas minor</name>
    <dbReference type="NCBI Taxonomy" id="2697024"/>
    <lineage>
        <taxon>Bacteria</taxon>
        <taxon>Pseudomonadati</taxon>
        <taxon>Pseudomonadota</taxon>
        <taxon>Betaproteobacteria</taxon>
        <taxon>Burkholderiales</taxon>
        <taxon>Alcaligenaceae</taxon>
        <taxon>Pusillimonas</taxon>
    </lineage>
</organism>
<dbReference type="Proteomes" id="UP000545386">
    <property type="component" value="Unassembled WGS sequence"/>
</dbReference>
<evidence type="ECO:0000256" key="1">
    <source>
        <dbReference type="ARBA" id="ARBA00000013"/>
    </source>
</evidence>
<keyword evidence="9 18" id="KW-0630">Potassium</keyword>
<dbReference type="HAMAP" id="MF_01965">
    <property type="entry name" value="NADHX_dehydratase"/>
    <property type="match status" value="1"/>
</dbReference>
<dbReference type="EC" id="4.2.1.136" evidence="19"/>
<dbReference type="GO" id="GO:0110051">
    <property type="term" value="P:metabolite repair"/>
    <property type="evidence" value="ECO:0007669"/>
    <property type="project" value="TreeGrafter"/>
</dbReference>
<dbReference type="InterPro" id="IPR004443">
    <property type="entry name" value="YjeF_N_dom"/>
</dbReference>
<evidence type="ECO:0000313" key="22">
    <source>
        <dbReference type="EMBL" id="MBC2769329.1"/>
    </source>
</evidence>
<evidence type="ECO:0000256" key="18">
    <source>
        <dbReference type="HAMAP-Rule" id="MF_01966"/>
    </source>
</evidence>
<evidence type="ECO:0000256" key="14">
    <source>
        <dbReference type="ARBA" id="ARBA00025153"/>
    </source>
</evidence>
<sequence length="493" mass="50804">MALLTPAEMAQADAATVERGVSGIELMEAAGRAVAQAIMRRWPRRPVLVACGPGNNGGDGYVVARHLAAHGWSVMVGALSGARPSAPDAAHHAALWEGVVQPLSVGLLDDAELLVDALFGGGLGRPLAGDAAEFIEAVRHRRIPVCAVDLPSGLDGSTGRAQGVAARADLTVTFFRKKPAHVLFPGRGLCGDIALADIGIPSEVLDTIAPAAFENSPVLWQRHFPWPSLEGHKYHRGHVLVVGGQTMTGAARLSARAAARVGAGLVTVAAPVFAWPVYAAALEGIMVTPFTDMGSLHDIFSDSRKNVLVIGPGAGVGGQTREQVLGALATGRRLVLDADAITSFAAQPQSLLSALHHECVLTPHEGEFVRLFGTDDADKLTRAREAAQRSGAVVVLKGADTVIAAPDGQAVVNTNAPAFLATGGTGDVLTGLIAGLMAQGMSPFWAACAATWVHAEAATRFGPGLVSDDLPGLVPGVLRALYGDAGHDGRHTG</sequence>
<comment type="similarity">
    <text evidence="17">Belongs to the NnrD/CARKD family.</text>
</comment>
<dbReference type="EMBL" id="JACJUU010000003">
    <property type="protein sequence ID" value="MBC2769329.1"/>
    <property type="molecule type" value="Genomic_DNA"/>
</dbReference>
<dbReference type="Pfam" id="PF01256">
    <property type="entry name" value="Carb_kinase"/>
    <property type="match status" value="1"/>
</dbReference>
<dbReference type="InterPro" id="IPR030677">
    <property type="entry name" value="Nnr"/>
</dbReference>
<evidence type="ECO:0000256" key="17">
    <source>
        <dbReference type="HAMAP-Rule" id="MF_01965"/>
    </source>
</evidence>
<dbReference type="PROSITE" id="PS01050">
    <property type="entry name" value="YJEF_C_2"/>
    <property type="match status" value="1"/>
</dbReference>
<comment type="subunit">
    <text evidence="17">Homotetramer.</text>
</comment>
<keyword evidence="7 17" id="KW-0067">ATP-binding</keyword>
<comment type="function">
    <text evidence="14 19">Bifunctional enzyme that catalyzes the epimerization of the S- and R-forms of NAD(P)HX and the dehydration of the S-form of NAD(P)HX at the expense of ADP, which is converted to AMP. This allows the repair of both epimers of NAD(P)HX, a damaged form of NAD(P)H that is a result of enzymatic or heat-dependent hydration.</text>
</comment>
<evidence type="ECO:0000256" key="12">
    <source>
        <dbReference type="ARBA" id="ARBA00023239"/>
    </source>
</evidence>